<feature type="region of interest" description="Disordered" evidence="4">
    <location>
        <begin position="601"/>
        <end position="620"/>
    </location>
</feature>
<accession>A0A9P1C453</accession>
<evidence type="ECO:0000313" key="6">
    <source>
        <dbReference type="EMBL" id="CAL1136861.1"/>
    </source>
</evidence>
<dbReference type="PANTHER" id="PTHR24124">
    <property type="entry name" value="ANKYRIN REPEAT FAMILY A"/>
    <property type="match status" value="1"/>
</dbReference>
<dbReference type="OrthoDB" id="285735at2759"/>
<organism evidence="5">
    <name type="scientific">Cladocopium goreaui</name>
    <dbReference type="NCBI Taxonomy" id="2562237"/>
    <lineage>
        <taxon>Eukaryota</taxon>
        <taxon>Sar</taxon>
        <taxon>Alveolata</taxon>
        <taxon>Dinophyceae</taxon>
        <taxon>Suessiales</taxon>
        <taxon>Symbiodiniaceae</taxon>
        <taxon>Cladocopium</taxon>
    </lineage>
</organism>
<dbReference type="PROSITE" id="PS50297">
    <property type="entry name" value="ANK_REP_REGION"/>
    <property type="match status" value="3"/>
</dbReference>
<dbReference type="Proteomes" id="UP001152797">
    <property type="component" value="Unassembled WGS sequence"/>
</dbReference>
<feature type="compositionally biased region" description="Pro residues" evidence="4">
    <location>
        <begin position="571"/>
        <end position="582"/>
    </location>
</feature>
<dbReference type="PROSITE" id="PS50088">
    <property type="entry name" value="ANK_REPEAT"/>
    <property type="match status" value="3"/>
</dbReference>
<dbReference type="GO" id="GO:0005634">
    <property type="term" value="C:nucleus"/>
    <property type="evidence" value="ECO:0007669"/>
    <property type="project" value="TreeGrafter"/>
</dbReference>
<dbReference type="PANTHER" id="PTHR24124:SF14">
    <property type="entry name" value="CHROMOSOME UNDETERMINED SCAFFOLD_25, WHOLE GENOME SHOTGUN SEQUENCE"/>
    <property type="match status" value="1"/>
</dbReference>
<dbReference type="SMART" id="SM00248">
    <property type="entry name" value="ANK"/>
    <property type="match status" value="4"/>
</dbReference>
<feature type="repeat" description="ANK" evidence="3">
    <location>
        <begin position="97"/>
        <end position="129"/>
    </location>
</feature>
<keyword evidence="2 3" id="KW-0040">ANK repeat</keyword>
<evidence type="ECO:0000256" key="2">
    <source>
        <dbReference type="ARBA" id="ARBA00023043"/>
    </source>
</evidence>
<keyword evidence="8" id="KW-1185">Reference proteome</keyword>
<feature type="compositionally biased region" description="Polar residues" evidence="4">
    <location>
        <begin position="610"/>
        <end position="620"/>
    </location>
</feature>
<dbReference type="Pfam" id="PF12796">
    <property type="entry name" value="Ank_2"/>
    <property type="match status" value="1"/>
</dbReference>
<evidence type="ECO:0000256" key="4">
    <source>
        <dbReference type="SAM" id="MobiDB-lite"/>
    </source>
</evidence>
<dbReference type="EMBL" id="CAMXCT020000807">
    <property type="protein sequence ID" value="CAL1136861.1"/>
    <property type="molecule type" value="Genomic_DNA"/>
</dbReference>
<reference evidence="6" key="2">
    <citation type="submission" date="2024-04" db="EMBL/GenBank/DDBJ databases">
        <authorList>
            <person name="Chen Y."/>
            <person name="Shah S."/>
            <person name="Dougan E. K."/>
            <person name="Thang M."/>
            <person name="Chan C."/>
        </authorList>
    </citation>
    <scope>NUCLEOTIDE SEQUENCE [LARGE SCALE GENOMIC DNA]</scope>
</reference>
<keyword evidence="1" id="KW-0677">Repeat</keyword>
<dbReference type="PRINTS" id="PR01415">
    <property type="entry name" value="ANKYRIN"/>
</dbReference>
<dbReference type="Gene3D" id="1.25.40.20">
    <property type="entry name" value="Ankyrin repeat-containing domain"/>
    <property type="match status" value="2"/>
</dbReference>
<dbReference type="CDD" id="cd17039">
    <property type="entry name" value="Ubl_ubiquitin_like"/>
    <property type="match status" value="1"/>
</dbReference>
<gene>
    <name evidence="5" type="ORF">C1SCF055_LOCUS11095</name>
</gene>
<dbReference type="GO" id="GO:0010468">
    <property type="term" value="P:regulation of gene expression"/>
    <property type="evidence" value="ECO:0007669"/>
    <property type="project" value="TreeGrafter"/>
</dbReference>
<evidence type="ECO:0000256" key="3">
    <source>
        <dbReference type="PROSITE-ProRule" id="PRU00023"/>
    </source>
</evidence>
<feature type="region of interest" description="Disordered" evidence="4">
    <location>
        <begin position="569"/>
        <end position="596"/>
    </location>
</feature>
<comment type="caution">
    <text evidence="5">The sequence shown here is derived from an EMBL/GenBank/DDBJ whole genome shotgun (WGS) entry which is preliminary data.</text>
</comment>
<evidence type="ECO:0000313" key="7">
    <source>
        <dbReference type="EMBL" id="CAL4770798.1"/>
    </source>
</evidence>
<sequence length="780" mass="84400">MASSGSAYPEAVGCSCWLQLLQISRQFTRRICGRQAAAAVAIDPEAAAAVPIDYEADEAAAKNCKDIHQAAKEGNVGAVRHFLRVDPESLERKGGDFRQTPLQLAAEQGRAEVVALLLKSGASLEAKDDAYGLTALHLAAQKGHAAVVEQLISAGATVDAASNDGRGPGRVFGSFWEWLWRGDGRGSSIGVTALHLAAQKGHAAVVEQLISAGATVDVADNDGQTPYDLAKEGHRRGHRQVMGLLRPVFVALLRGRSCRCDSSQERTVLELKEEAEKKLGVEIKHLIGQNHEPLDESMELAAAQIVPGNTLTAVISEDALEEGHPEAQAPAQPADPSMPEDGVEIKDFPHGIRLMAQQAIFEAFDPQIEVLENWSDLKEVSALEEVLPAGHVPLARLLRLTPEDRTFPAPVKVQVPACAGADTVWRSTPAGWEKLDTVTFDDGRATVALGHFCDLVITGKCIPLKCIGFLHPHGENAQIVIMHIACKFCQSGLELLCSDEDVLQPLRKCGPSLQLGMFRHEDELEIHQTGRTSKIKMRFDKMPLSRRLYAQSGLQFDVEIAGENHVFEAVPGPPATPAPQPAHPSGHPAGSAPQVPAVAGAVGSSAVPNPQASAASTDMRSAASQQGHLLLSGRFNSNEIIEYMKAVKKQLEAQNVPVFMVEATVGQSFADLTRIGLWRAKGMITFCTSEYGAYTGVGYETFHELEFAHDHQLPLFPIRLCEQWPPAPQNNERGICQNHLVFKNGLVYIDDRQMNKAQLVADQIAESVARMGIFRTKLQL</sequence>
<feature type="repeat" description="ANK" evidence="3">
    <location>
        <begin position="131"/>
        <end position="163"/>
    </location>
</feature>
<evidence type="ECO:0000313" key="8">
    <source>
        <dbReference type="Proteomes" id="UP001152797"/>
    </source>
</evidence>
<feature type="repeat" description="ANK" evidence="3">
    <location>
        <begin position="189"/>
        <end position="221"/>
    </location>
</feature>
<dbReference type="Pfam" id="PF00023">
    <property type="entry name" value="Ank"/>
    <property type="match status" value="1"/>
</dbReference>
<dbReference type="InterPro" id="IPR002110">
    <property type="entry name" value="Ankyrin_rpt"/>
</dbReference>
<dbReference type="AlphaFoldDB" id="A0A9P1C453"/>
<proteinExistence type="predicted"/>
<dbReference type="SUPFAM" id="SSF48403">
    <property type="entry name" value="Ankyrin repeat"/>
    <property type="match status" value="1"/>
</dbReference>
<name>A0A9P1C453_9DINO</name>
<dbReference type="EMBL" id="CAMXCT010000807">
    <property type="protein sequence ID" value="CAI3983486.1"/>
    <property type="molecule type" value="Genomic_DNA"/>
</dbReference>
<dbReference type="InterPro" id="IPR036770">
    <property type="entry name" value="Ankyrin_rpt-contain_sf"/>
</dbReference>
<protein>
    <submittedName>
        <fullName evidence="7">Palmitoyltransferase ZDHHC17 (Acyltransferas e ZDHHC17) (DHHC domain-containing cysteine-rich protei n 17) (Zinc finger DHHC domain-containing protein 17)</fullName>
    </submittedName>
</protein>
<evidence type="ECO:0000313" key="5">
    <source>
        <dbReference type="EMBL" id="CAI3983486.1"/>
    </source>
</evidence>
<dbReference type="EMBL" id="CAMXCT030000807">
    <property type="protein sequence ID" value="CAL4770798.1"/>
    <property type="molecule type" value="Genomic_DNA"/>
</dbReference>
<evidence type="ECO:0000256" key="1">
    <source>
        <dbReference type="ARBA" id="ARBA00022737"/>
    </source>
</evidence>
<reference evidence="5" key="1">
    <citation type="submission" date="2022-10" db="EMBL/GenBank/DDBJ databases">
        <authorList>
            <person name="Chen Y."/>
            <person name="Dougan E. K."/>
            <person name="Chan C."/>
            <person name="Rhodes N."/>
            <person name="Thang M."/>
        </authorList>
    </citation>
    <scope>NUCLEOTIDE SEQUENCE</scope>
</reference>